<proteinExistence type="predicted"/>
<gene>
    <name evidence="4" type="ORF">OG563_28610</name>
</gene>
<dbReference type="Pfam" id="PF07728">
    <property type="entry name" value="AAA_5"/>
    <property type="match status" value="1"/>
</dbReference>
<feature type="region of interest" description="Disordered" evidence="1">
    <location>
        <begin position="523"/>
        <end position="543"/>
    </location>
</feature>
<dbReference type="EMBL" id="CP109441">
    <property type="protein sequence ID" value="WUV43184.1"/>
    <property type="molecule type" value="Genomic_DNA"/>
</dbReference>
<dbReference type="SUPFAM" id="SSF52540">
    <property type="entry name" value="P-loop containing nucleoside triphosphate hydrolases"/>
    <property type="match status" value="1"/>
</dbReference>
<dbReference type="InterPro" id="IPR056920">
    <property type="entry name" value="PRTase-CE"/>
</dbReference>
<name>A0ABZ1YJ13_9NOCA</name>
<feature type="compositionally biased region" description="Polar residues" evidence="1">
    <location>
        <begin position="534"/>
        <end position="543"/>
    </location>
</feature>
<organism evidence="4 5">
    <name type="scientific">Nocardia vinacea</name>
    <dbReference type="NCBI Taxonomy" id="96468"/>
    <lineage>
        <taxon>Bacteria</taxon>
        <taxon>Bacillati</taxon>
        <taxon>Actinomycetota</taxon>
        <taxon>Actinomycetes</taxon>
        <taxon>Mycobacteriales</taxon>
        <taxon>Nocardiaceae</taxon>
        <taxon>Nocardia</taxon>
    </lineage>
</organism>
<evidence type="ECO:0000259" key="2">
    <source>
        <dbReference type="Pfam" id="PF07728"/>
    </source>
</evidence>
<keyword evidence="5" id="KW-1185">Reference proteome</keyword>
<dbReference type="Proteomes" id="UP001432062">
    <property type="component" value="Chromosome"/>
</dbReference>
<feature type="domain" description="PRTase-CE" evidence="3">
    <location>
        <begin position="267"/>
        <end position="514"/>
    </location>
</feature>
<evidence type="ECO:0000313" key="4">
    <source>
        <dbReference type="EMBL" id="WUV43184.1"/>
    </source>
</evidence>
<dbReference type="Pfam" id="PF24390">
    <property type="entry name" value="PRTase-CE"/>
    <property type="match status" value="1"/>
</dbReference>
<dbReference type="InterPro" id="IPR027417">
    <property type="entry name" value="P-loop_NTPase"/>
</dbReference>
<feature type="domain" description="ATPase dynein-related AAA" evidence="2">
    <location>
        <begin position="30"/>
        <end position="136"/>
    </location>
</feature>
<accession>A0ABZ1YJ13</accession>
<protein>
    <submittedName>
        <fullName evidence="4">Sigma 54-interacting transcriptional regulator</fullName>
    </submittedName>
</protein>
<evidence type="ECO:0000256" key="1">
    <source>
        <dbReference type="SAM" id="MobiDB-lite"/>
    </source>
</evidence>
<dbReference type="InterPro" id="IPR011704">
    <property type="entry name" value="ATPase_dyneun-rel_AAA"/>
</dbReference>
<dbReference type="Gene3D" id="3.40.50.300">
    <property type="entry name" value="P-loop containing nucleotide triphosphate hydrolases"/>
    <property type="match status" value="1"/>
</dbReference>
<evidence type="ECO:0000259" key="3">
    <source>
        <dbReference type="Pfam" id="PF24390"/>
    </source>
</evidence>
<evidence type="ECO:0000313" key="5">
    <source>
        <dbReference type="Proteomes" id="UP001432062"/>
    </source>
</evidence>
<reference evidence="4" key="1">
    <citation type="submission" date="2022-10" db="EMBL/GenBank/DDBJ databases">
        <title>The complete genomes of actinobacterial strains from the NBC collection.</title>
        <authorList>
            <person name="Joergensen T.S."/>
            <person name="Alvarez Arevalo M."/>
            <person name="Sterndorff E.B."/>
            <person name="Faurdal D."/>
            <person name="Vuksanovic O."/>
            <person name="Mourched A.-S."/>
            <person name="Charusanti P."/>
            <person name="Shaw S."/>
            <person name="Blin K."/>
            <person name="Weber T."/>
        </authorList>
    </citation>
    <scope>NUCLEOTIDE SEQUENCE</scope>
    <source>
        <strain evidence="4">NBC_01482</strain>
    </source>
</reference>
<dbReference type="RefSeq" id="WP_329405724.1">
    <property type="nucleotide sequence ID" value="NZ_CP109441.1"/>
</dbReference>
<sequence length="543" mass="59267">MDPIVLSSSQREALERLSNAVLAGSELPAVLLTGPTGAGKRTLAKALASAMGLDFQEVAATDSVSSLSSTLFGAPAEVRRAGGSVAPGVLGREDATVLFLSGLHNLPADFCQQLRTAIAERRYTDTHGTTWKVAEDIVIVGSRCVEAEARIPAEHWLWTAFSRRIDVSVPAEPSCVMTIASSMLSAWLGVSTLTEDDELPDVLSSVASAGDHLHMLRRVLEAACGYDKNRRIDPAAVLAVLPHDVKWLTARVTYRGQELSPDALACWLTQFPIALQPVAFHLVRAIAQKYYIGSPQFYRALAHLIDESGIPTKGRVSFCRWQQLGNSGPRIAHALKNQAHWEPLAELNLTDPEETWPDFGDKPPEWFILADDIVGTGRTLRTCTEAPQAPLKRLLERYPNAKVRILVVVAFEAAIHEAFSDLSAFHDRVSIVAHQLLSERDRCFTETSEILTDPRHRSTLEDFCMNSGVLRRLPKKGRVGYQSTAALVVFHDTVPNNSLPLLWFSGDAWRPLFPVAGLGQTSTDAAAPSHAVPRSSQVNPVTS</sequence>